<keyword evidence="2" id="KW-0808">Transferase</keyword>
<evidence type="ECO:0000256" key="1">
    <source>
        <dbReference type="SAM" id="Phobius"/>
    </source>
</evidence>
<feature type="transmembrane region" description="Helical" evidence="1">
    <location>
        <begin position="159"/>
        <end position="176"/>
    </location>
</feature>
<feature type="transmembrane region" description="Helical" evidence="1">
    <location>
        <begin position="63"/>
        <end position="83"/>
    </location>
</feature>
<sequence length="228" mass="24233">MELSHSLLFSIGLVACYLAVLILIAEKLKRVFSTDGEITRKVVHIGTGNVILFAWWLNIPASVGISAAILAAAIAILSYFLPILPSLNSVGRRSWGTFFYAVSIGVLVACFWPISHPEYAAMGILIMALGDGLAALVGQNFGQHPYKIFGSGKSLEGSLTMLAISFLVSLIILSFINGINTPIVLVSLLTAIGATILETFSKLGIDNLTVPVGSAAIAYFLTQIFIST</sequence>
<keyword evidence="1" id="KW-0812">Transmembrane</keyword>
<reference evidence="3" key="1">
    <citation type="journal article" date="2015" name="Genome">
        <title>Whole Genome Sequence of the Non-Microcystin-Producing Microcystis aeruginosa Strain NIES-44.</title>
        <authorList>
            <person name="Okano K."/>
            <person name="Miyata N."/>
            <person name="Ozaki Y."/>
        </authorList>
    </citation>
    <scope>NUCLEOTIDE SEQUENCE [LARGE SCALE GENOMIC DNA]</scope>
    <source>
        <strain evidence="3">NIES-44</strain>
    </source>
</reference>
<keyword evidence="1" id="KW-0472">Membrane</keyword>
<dbReference type="GO" id="GO:0004143">
    <property type="term" value="F:ATP-dependent diacylglycerol kinase activity"/>
    <property type="evidence" value="ECO:0007669"/>
    <property type="project" value="InterPro"/>
</dbReference>
<evidence type="ECO:0000313" key="3">
    <source>
        <dbReference type="Proteomes" id="UP000030321"/>
    </source>
</evidence>
<dbReference type="RefSeq" id="WP_045362278.1">
    <property type="nucleotide sequence ID" value="NZ_BBPA01000073.1"/>
</dbReference>
<name>A0A0A1W228_MICAE</name>
<proteinExistence type="predicted"/>
<organism evidence="2 3">
    <name type="scientific">Microcystis aeruginosa NIES-44</name>
    <dbReference type="NCBI Taxonomy" id="449439"/>
    <lineage>
        <taxon>Bacteria</taxon>
        <taxon>Bacillati</taxon>
        <taxon>Cyanobacteriota</taxon>
        <taxon>Cyanophyceae</taxon>
        <taxon>Oscillatoriophycideae</taxon>
        <taxon>Chroococcales</taxon>
        <taxon>Microcystaceae</taxon>
        <taxon>Microcystis</taxon>
    </lineage>
</organism>
<evidence type="ECO:0000313" key="2">
    <source>
        <dbReference type="EMBL" id="GAL95576.1"/>
    </source>
</evidence>
<feature type="transmembrane region" description="Helical" evidence="1">
    <location>
        <begin position="95"/>
        <end position="114"/>
    </location>
</feature>
<accession>A0A0A1W228</accession>
<comment type="caution">
    <text evidence="2">The sequence shown here is derived from an EMBL/GenBank/DDBJ whole genome shotgun (WGS) entry which is preliminary data.</text>
</comment>
<dbReference type="EMBL" id="BBPA01000073">
    <property type="protein sequence ID" value="GAL95576.1"/>
    <property type="molecule type" value="Genomic_DNA"/>
</dbReference>
<feature type="transmembrane region" description="Helical" evidence="1">
    <location>
        <begin position="182"/>
        <end position="201"/>
    </location>
</feature>
<gene>
    <name evidence="2" type="ORF">N44_04432</name>
</gene>
<keyword evidence="1" id="KW-1133">Transmembrane helix</keyword>
<feature type="transmembrane region" description="Helical" evidence="1">
    <location>
        <begin position="6"/>
        <end position="26"/>
    </location>
</feature>
<dbReference type="PANTHER" id="PTHR31303:SF1">
    <property type="entry name" value="CTP-DEPENDENT DIACYLGLYCEROL KINASE 1"/>
    <property type="match status" value="1"/>
</dbReference>
<feature type="transmembrane region" description="Helical" evidence="1">
    <location>
        <begin position="208"/>
        <end position="226"/>
    </location>
</feature>
<dbReference type="PANTHER" id="PTHR31303">
    <property type="entry name" value="CTP-DEPENDENT DIACYLGLYCEROL KINASE 1"/>
    <property type="match status" value="1"/>
</dbReference>
<protein>
    <submittedName>
        <fullName evidence="2">Phytol kinase</fullName>
    </submittedName>
</protein>
<dbReference type="Proteomes" id="UP000030321">
    <property type="component" value="Unassembled WGS sequence"/>
</dbReference>
<keyword evidence="2" id="KW-0418">Kinase</keyword>
<dbReference type="AlphaFoldDB" id="A0A0A1W228"/>
<feature type="transmembrane region" description="Helical" evidence="1">
    <location>
        <begin position="120"/>
        <end position="138"/>
    </location>
</feature>
<dbReference type="InterPro" id="IPR037997">
    <property type="entry name" value="Dgk1-like"/>
</dbReference>